<evidence type="ECO:0000256" key="1">
    <source>
        <dbReference type="SAM" id="Phobius"/>
    </source>
</evidence>
<sequence>MTAAAPARDLQQPRDLGLLGGLRHRIAVVALTVRDAVGPWFRVAWRYLGPVLGTVSPVGWIVLLLGIAAMVAGRVLGWAELTFVAATLLGALLVAAAFLFGRASYDVTIGLNPRRVTVGDRALGELVVVNVGTRRSTPGRMELPVGSGLAEFSLPAIEPRGRHDELFAVPTNRRAVITAGPAISVRGDQLGLLRRVVRWTEPTELFVHPVTARLDPTAAGLVKDLEGQTTKTITNNDLAFHALRPYEPGDDRRYVHWRTSARTGVLMVRQFEETRRSQLTIIQTVQNSYYETAEEFELAVSVTASLGAQVIRDGTQMSVVTDTHQLRTHSVTAMLDDSCRLELVGRRYATPRDFARETTKRLPPPSVVMIVAGSRMGPTDFRAIESLFGQDARVVAFRVELGAQPRVSSVAGLQIITIGELTDLPKTLRRVI</sequence>
<reference evidence="3 4" key="1">
    <citation type="journal article" date="2014" name="Int. J. Syst. Evol. Microbiol.">
        <title>Complete genome sequence of Corynebacterium casei LMG S-19264T (=DSM 44701T), isolated from a smear-ripened cheese.</title>
        <authorList>
            <consortium name="US DOE Joint Genome Institute (JGI-PGF)"/>
            <person name="Walter F."/>
            <person name="Albersmeier A."/>
            <person name="Kalinowski J."/>
            <person name="Ruckert C."/>
        </authorList>
    </citation>
    <scope>NUCLEOTIDE SEQUENCE [LARGE SCALE GENOMIC DNA]</scope>
    <source>
        <strain evidence="3 4">NBRC 112289</strain>
    </source>
</reference>
<dbReference type="PANTHER" id="PTHR34351:SF1">
    <property type="entry name" value="SLR1927 PROTEIN"/>
    <property type="match status" value="1"/>
</dbReference>
<gene>
    <name evidence="3" type="ORF">GCM10025874_10670</name>
</gene>
<dbReference type="InterPro" id="IPR002881">
    <property type="entry name" value="DUF58"/>
</dbReference>
<feature type="domain" description="DUF58" evidence="2">
    <location>
        <begin position="243"/>
        <end position="326"/>
    </location>
</feature>
<evidence type="ECO:0000313" key="4">
    <source>
        <dbReference type="Proteomes" id="UP001157160"/>
    </source>
</evidence>
<dbReference type="Proteomes" id="UP001157160">
    <property type="component" value="Unassembled WGS sequence"/>
</dbReference>
<keyword evidence="1" id="KW-1133">Transmembrane helix</keyword>
<dbReference type="AlphaFoldDB" id="A0AA37UF04"/>
<evidence type="ECO:0000259" key="2">
    <source>
        <dbReference type="Pfam" id="PF01882"/>
    </source>
</evidence>
<dbReference type="RefSeq" id="WP_284230716.1">
    <property type="nucleotide sequence ID" value="NZ_BSUL01000001.1"/>
</dbReference>
<name>A0AA37UF04_9MICO</name>
<protein>
    <recommendedName>
        <fullName evidence="2">DUF58 domain-containing protein</fullName>
    </recommendedName>
</protein>
<proteinExistence type="predicted"/>
<dbReference type="Pfam" id="PF01882">
    <property type="entry name" value="DUF58"/>
    <property type="match status" value="1"/>
</dbReference>
<keyword evidence="1" id="KW-0472">Membrane</keyword>
<dbReference type="EMBL" id="BSUL01000001">
    <property type="protein sequence ID" value="GMA27814.1"/>
    <property type="molecule type" value="Genomic_DNA"/>
</dbReference>
<dbReference type="PANTHER" id="PTHR34351">
    <property type="entry name" value="SLR1927 PROTEIN-RELATED"/>
    <property type="match status" value="1"/>
</dbReference>
<feature type="transmembrane region" description="Helical" evidence="1">
    <location>
        <begin position="83"/>
        <end position="105"/>
    </location>
</feature>
<evidence type="ECO:0000313" key="3">
    <source>
        <dbReference type="EMBL" id="GMA27814.1"/>
    </source>
</evidence>
<feature type="transmembrane region" description="Helical" evidence="1">
    <location>
        <begin position="47"/>
        <end position="71"/>
    </location>
</feature>
<keyword evidence="1" id="KW-0812">Transmembrane</keyword>
<accession>A0AA37UF04</accession>
<comment type="caution">
    <text evidence="3">The sequence shown here is derived from an EMBL/GenBank/DDBJ whole genome shotgun (WGS) entry which is preliminary data.</text>
</comment>
<keyword evidence="4" id="KW-1185">Reference proteome</keyword>
<organism evidence="3 4">
    <name type="scientific">Arenivirga flava</name>
    <dbReference type="NCBI Taxonomy" id="1930060"/>
    <lineage>
        <taxon>Bacteria</taxon>
        <taxon>Bacillati</taxon>
        <taxon>Actinomycetota</taxon>
        <taxon>Actinomycetes</taxon>
        <taxon>Micrococcales</taxon>
        <taxon>Microbacteriaceae</taxon>
        <taxon>Arenivirga</taxon>
    </lineage>
</organism>